<name>A0A3G5AK82_9VIRU</name>
<accession>A0A3G5AK82</accession>
<gene>
    <name evidence="2" type="ORF">Sylvanvirus3_37</name>
</gene>
<reference evidence="2" key="1">
    <citation type="submission" date="2018-10" db="EMBL/GenBank/DDBJ databases">
        <title>Hidden diversity of soil giant viruses.</title>
        <authorList>
            <person name="Schulz F."/>
            <person name="Alteio L."/>
            <person name="Goudeau D."/>
            <person name="Ryan E.M."/>
            <person name="Malmstrom R.R."/>
            <person name="Blanchard J."/>
            <person name="Woyke T."/>
        </authorList>
    </citation>
    <scope>NUCLEOTIDE SEQUENCE</scope>
    <source>
        <strain evidence="2">SYV1</strain>
    </source>
</reference>
<dbReference type="EMBL" id="MK072509">
    <property type="protein sequence ID" value="AYV86583.1"/>
    <property type="molecule type" value="Genomic_DNA"/>
</dbReference>
<feature type="coiled-coil region" evidence="1">
    <location>
        <begin position="275"/>
        <end position="309"/>
    </location>
</feature>
<feature type="coiled-coil region" evidence="1">
    <location>
        <begin position="205"/>
        <end position="232"/>
    </location>
</feature>
<evidence type="ECO:0000313" key="2">
    <source>
        <dbReference type="EMBL" id="AYV86583.1"/>
    </source>
</evidence>
<evidence type="ECO:0000256" key="1">
    <source>
        <dbReference type="SAM" id="Coils"/>
    </source>
</evidence>
<organism evidence="2">
    <name type="scientific">Sylvanvirus sp</name>
    <dbReference type="NCBI Taxonomy" id="2487774"/>
    <lineage>
        <taxon>Viruses</taxon>
    </lineage>
</organism>
<keyword evidence="1" id="KW-0175">Coiled coil</keyword>
<protein>
    <submittedName>
        <fullName evidence="2">Uncharacterized protein</fullName>
    </submittedName>
</protein>
<feature type="coiled-coil region" evidence="1">
    <location>
        <begin position="138"/>
        <end position="175"/>
    </location>
</feature>
<sequence length="599" mass="68812">MNQPTINSSIPYIENSFNNLSHPSHHQFIYHSLPSSSFSNPHSNVPLTSQSLPDLRMVSESLMLLWQCYIETSKQQWFLNQQIVFNQKPQNLPEPLYETTSPVLLTSPSAVPICTRTELSNLNDVRNMSMDVNELKELKELRKLKDECNEKHIKYEEEINKNAVLTVEIDNLKELLILESTKYEKDTAHWKSVSITSNETSNNIVLQAHARIRDLEQEIEVMKQSNQQWRSEVQKSSTDALAFCNTAKQEQQKLIDMKVAMKIQFDQLQAATKLSESTHKKLEAARGEIKELKALKDEQLKEVEDLLKQMKVSMTTSNLQQEAKHESELLALKTHLASVIREKSQVEEANRKLAELCEGHAVEDQMMEILQSGPSSSEKVQAFASVSNAEREILLCASNKSDRDLKWSLFQYLSLRSLGLKYLQQIEHQHVTEICELQQVNKELTDCLLKYCLSLENESSESTESAESATSDSTQTDNHLQLKLECSEYSGPCTRCLIQDALNKNARAKNQFYESQVNRYQFALQDAECGIYKYIKNTYHAQRYLITIIAKYFQSDTKLPVSLKDQVGSLYLKAYKLHNTREERHSLDVSFLDISLLLK</sequence>
<proteinExistence type="predicted"/>